<organism evidence="1 2">
    <name type="scientific">Oryza sativa subsp. japonica</name>
    <name type="common">Rice</name>
    <dbReference type="NCBI Taxonomy" id="39947"/>
    <lineage>
        <taxon>Eukaryota</taxon>
        <taxon>Viridiplantae</taxon>
        <taxon>Streptophyta</taxon>
        <taxon>Embryophyta</taxon>
        <taxon>Tracheophyta</taxon>
        <taxon>Spermatophyta</taxon>
        <taxon>Magnoliopsida</taxon>
        <taxon>Liliopsida</taxon>
        <taxon>Poales</taxon>
        <taxon>Poaceae</taxon>
        <taxon>BOP clade</taxon>
        <taxon>Oryzoideae</taxon>
        <taxon>Oryzeae</taxon>
        <taxon>Oryzinae</taxon>
        <taxon>Oryza</taxon>
        <taxon>Oryza sativa</taxon>
    </lineage>
</organism>
<evidence type="ECO:0000313" key="2">
    <source>
        <dbReference type="Proteomes" id="UP000059680"/>
    </source>
</evidence>
<dbReference type="Gramene" id="Os11t0578033-01">
    <property type="protein sequence ID" value="Os11t0578033-01"/>
    <property type="gene ID" value="Os11g0578033"/>
</dbReference>
<evidence type="ECO:0000313" key="1">
    <source>
        <dbReference type="EMBL" id="BAT14584.1"/>
    </source>
</evidence>
<accession>A0A0P0Y3N6</accession>
<name>A0A0P0Y3N6_ORYSJ</name>
<feature type="non-terminal residue" evidence="1">
    <location>
        <position position="1"/>
    </location>
</feature>
<dbReference type="InParanoid" id="A0A0P0Y3N6"/>
<gene>
    <name evidence="1" type="ordered locus">Os11g0578033</name>
    <name evidence="1" type="ORF">OSNPB_110578033</name>
</gene>
<sequence>NCNFPFLLSSTDCLYIIICIGHIADCSKPYRHRLESVSANIGYRLELFHRLVSRSTVLFDVYMSCQLQDQTDWHVRISSTSWTYTGAKQISQAVCFFASTGRGCDCLRSGGRWEK</sequence>
<dbReference type="EMBL" id="AP014967">
    <property type="protein sequence ID" value="BAT14584.1"/>
    <property type="molecule type" value="Genomic_DNA"/>
</dbReference>
<protein>
    <submittedName>
        <fullName evidence="1">Os11g0578033 protein</fullName>
    </submittedName>
</protein>
<keyword evidence="2" id="KW-1185">Reference proteome</keyword>
<reference evidence="2" key="1">
    <citation type="journal article" date="2005" name="Nature">
        <title>The map-based sequence of the rice genome.</title>
        <authorList>
            <consortium name="International rice genome sequencing project (IRGSP)"/>
            <person name="Matsumoto T."/>
            <person name="Wu J."/>
            <person name="Kanamori H."/>
            <person name="Katayose Y."/>
            <person name="Fujisawa M."/>
            <person name="Namiki N."/>
            <person name="Mizuno H."/>
            <person name="Yamamoto K."/>
            <person name="Antonio B.A."/>
            <person name="Baba T."/>
            <person name="Sakata K."/>
            <person name="Nagamura Y."/>
            <person name="Aoki H."/>
            <person name="Arikawa K."/>
            <person name="Arita K."/>
            <person name="Bito T."/>
            <person name="Chiden Y."/>
            <person name="Fujitsuka N."/>
            <person name="Fukunaka R."/>
            <person name="Hamada M."/>
            <person name="Harada C."/>
            <person name="Hayashi A."/>
            <person name="Hijishita S."/>
            <person name="Honda M."/>
            <person name="Hosokawa S."/>
            <person name="Ichikawa Y."/>
            <person name="Idonuma A."/>
            <person name="Iijima M."/>
            <person name="Ikeda M."/>
            <person name="Ikeno M."/>
            <person name="Ito K."/>
            <person name="Ito S."/>
            <person name="Ito T."/>
            <person name="Ito Y."/>
            <person name="Ito Y."/>
            <person name="Iwabuchi A."/>
            <person name="Kamiya K."/>
            <person name="Karasawa W."/>
            <person name="Kurita K."/>
            <person name="Katagiri S."/>
            <person name="Kikuta A."/>
            <person name="Kobayashi H."/>
            <person name="Kobayashi N."/>
            <person name="Machita K."/>
            <person name="Maehara T."/>
            <person name="Masukawa M."/>
            <person name="Mizubayashi T."/>
            <person name="Mukai Y."/>
            <person name="Nagasaki H."/>
            <person name="Nagata Y."/>
            <person name="Naito S."/>
            <person name="Nakashima M."/>
            <person name="Nakama Y."/>
            <person name="Nakamichi Y."/>
            <person name="Nakamura M."/>
            <person name="Meguro A."/>
            <person name="Negishi M."/>
            <person name="Ohta I."/>
            <person name="Ohta T."/>
            <person name="Okamoto M."/>
            <person name="Ono N."/>
            <person name="Saji S."/>
            <person name="Sakaguchi M."/>
            <person name="Sakai K."/>
            <person name="Shibata M."/>
            <person name="Shimokawa T."/>
            <person name="Song J."/>
            <person name="Takazaki Y."/>
            <person name="Terasawa K."/>
            <person name="Tsugane M."/>
            <person name="Tsuji K."/>
            <person name="Ueda S."/>
            <person name="Waki K."/>
            <person name="Yamagata H."/>
            <person name="Yamamoto M."/>
            <person name="Yamamoto S."/>
            <person name="Yamane H."/>
            <person name="Yoshiki S."/>
            <person name="Yoshihara R."/>
            <person name="Yukawa K."/>
            <person name="Zhong H."/>
            <person name="Yano M."/>
            <person name="Yuan Q."/>
            <person name="Ouyang S."/>
            <person name="Liu J."/>
            <person name="Jones K.M."/>
            <person name="Gansberger K."/>
            <person name="Moffat K."/>
            <person name="Hill J."/>
            <person name="Bera J."/>
            <person name="Fadrosh D."/>
            <person name="Jin S."/>
            <person name="Johri S."/>
            <person name="Kim M."/>
            <person name="Overton L."/>
            <person name="Reardon M."/>
            <person name="Tsitrin T."/>
            <person name="Vuong H."/>
            <person name="Weaver B."/>
            <person name="Ciecko A."/>
            <person name="Tallon L."/>
            <person name="Jackson J."/>
            <person name="Pai G."/>
            <person name="Aken S.V."/>
            <person name="Utterback T."/>
            <person name="Reidmuller S."/>
            <person name="Feldblyum T."/>
            <person name="Hsiao J."/>
            <person name="Zismann V."/>
            <person name="Iobst S."/>
            <person name="de Vazeille A.R."/>
            <person name="Buell C.R."/>
            <person name="Ying K."/>
            <person name="Li Y."/>
            <person name="Lu T."/>
            <person name="Huang Y."/>
            <person name="Zhao Q."/>
            <person name="Feng Q."/>
            <person name="Zhang L."/>
            <person name="Zhu J."/>
            <person name="Weng Q."/>
            <person name="Mu J."/>
            <person name="Lu Y."/>
            <person name="Fan D."/>
            <person name="Liu Y."/>
            <person name="Guan J."/>
            <person name="Zhang Y."/>
            <person name="Yu S."/>
            <person name="Liu X."/>
            <person name="Zhang Y."/>
            <person name="Hong G."/>
            <person name="Han B."/>
            <person name="Choisne N."/>
            <person name="Demange N."/>
            <person name="Orjeda G."/>
            <person name="Samain S."/>
            <person name="Cattolico L."/>
            <person name="Pelletier E."/>
            <person name="Couloux A."/>
            <person name="Segurens B."/>
            <person name="Wincker P."/>
            <person name="D'Hont A."/>
            <person name="Scarpelli C."/>
            <person name="Weissenbach J."/>
            <person name="Salanoubat M."/>
            <person name="Quetier F."/>
            <person name="Yu Y."/>
            <person name="Kim H.R."/>
            <person name="Rambo T."/>
            <person name="Currie J."/>
            <person name="Collura K."/>
            <person name="Luo M."/>
            <person name="Yang T."/>
            <person name="Ammiraju J.S.S."/>
            <person name="Engler F."/>
            <person name="Soderlund C."/>
            <person name="Wing R.A."/>
            <person name="Palmer L.E."/>
            <person name="de la Bastide M."/>
            <person name="Spiegel L."/>
            <person name="Nascimento L."/>
            <person name="Zutavern T."/>
            <person name="O'Shaughnessy A."/>
            <person name="Dike S."/>
            <person name="Dedhia N."/>
            <person name="Preston R."/>
            <person name="Balija V."/>
            <person name="McCombie W.R."/>
            <person name="Chow T."/>
            <person name="Chen H."/>
            <person name="Chung M."/>
            <person name="Chen C."/>
            <person name="Shaw J."/>
            <person name="Wu H."/>
            <person name="Hsiao K."/>
            <person name="Chao Y."/>
            <person name="Chu M."/>
            <person name="Cheng C."/>
            <person name="Hour A."/>
            <person name="Lee P."/>
            <person name="Lin S."/>
            <person name="Lin Y."/>
            <person name="Liou J."/>
            <person name="Liu S."/>
            <person name="Hsing Y."/>
            <person name="Raghuvanshi S."/>
            <person name="Mohanty A."/>
            <person name="Bharti A.K."/>
            <person name="Gaur A."/>
            <person name="Gupta V."/>
            <person name="Kumar D."/>
            <person name="Ravi V."/>
            <person name="Vij S."/>
            <person name="Kapur A."/>
            <person name="Khurana P."/>
            <person name="Khurana P."/>
            <person name="Khurana J.P."/>
            <person name="Tyagi A.K."/>
            <person name="Gaikwad K."/>
            <person name="Singh A."/>
            <person name="Dalal V."/>
            <person name="Srivastava S."/>
            <person name="Dixit A."/>
            <person name="Pal A.K."/>
            <person name="Ghazi I.A."/>
            <person name="Yadav M."/>
            <person name="Pandit A."/>
            <person name="Bhargava A."/>
            <person name="Sureshbabu K."/>
            <person name="Batra K."/>
            <person name="Sharma T.R."/>
            <person name="Mohapatra T."/>
            <person name="Singh N.K."/>
            <person name="Messing J."/>
            <person name="Nelson A.B."/>
            <person name="Fuks G."/>
            <person name="Kavchok S."/>
            <person name="Keizer G."/>
            <person name="Linton E."/>
            <person name="Llaca V."/>
            <person name="Song R."/>
            <person name="Tanyolac B."/>
            <person name="Young S."/>
            <person name="Ho-Il K."/>
            <person name="Hahn J.H."/>
            <person name="Sangsakoo G."/>
            <person name="Vanavichit A."/>
            <person name="de Mattos Luiz.A.T."/>
            <person name="Zimmer P.D."/>
            <person name="Malone G."/>
            <person name="Dellagostin O."/>
            <person name="de Oliveira A.C."/>
            <person name="Bevan M."/>
            <person name="Bancroft I."/>
            <person name="Minx P."/>
            <person name="Cordum H."/>
            <person name="Wilson R."/>
            <person name="Cheng Z."/>
            <person name="Jin W."/>
            <person name="Jiang J."/>
            <person name="Leong S.A."/>
            <person name="Iwama H."/>
            <person name="Gojobori T."/>
            <person name="Itoh T."/>
            <person name="Niimura Y."/>
            <person name="Fujii Y."/>
            <person name="Habara T."/>
            <person name="Sakai H."/>
            <person name="Sato Y."/>
            <person name="Wilson G."/>
            <person name="Kumar K."/>
            <person name="McCouch S."/>
            <person name="Juretic N."/>
            <person name="Hoen D."/>
            <person name="Wright S."/>
            <person name="Bruskiewich R."/>
            <person name="Bureau T."/>
            <person name="Miyao A."/>
            <person name="Hirochika H."/>
            <person name="Nishikawa T."/>
            <person name="Kadowaki K."/>
            <person name="Sugiura M."/>
            <person name="Burr B."/>
            <person name="Sasaki T."/>
        </authorList>
    </citation>
    <scope>NUCLEOTIDE SEQUENCE [LARGE SCALE GENOMIC DNA]</scope>
    <source>
        <strain evidence="2">cv. Nipponbare</strain>
    </source>
</reference>
<dbReference type="Proteomes" id="UP000059680">
    <property type="component" value="Chromosome 11"/>
</dbReference>
<proteinExistence type="predicted"/>
<reference evidence="1 2" key="3">
    <citation type="journal article" date="2013" name="Rice">
        <title>Improvement of the Oryza sativa Nipponbare reference genome using next generation sequence and optical map data.</title>
        <authorList>
            <person name="Kawahara Y."/>
            <person name="de la Bastide M."/>
            <person name="Hamilton J.P."/>
            <person name="Kanamori H."/>
            <person name="McCombie W.R."/>
            <person name="Ouyang S."/>
            <person name="Schwartz D.C."/>
            <person name="Tanaka T."/>
            <person name="Wu J."/>
            <person name="Zhou S."/>
            <person name="Childs K.L."/>
            <person name="Davidson R.M."/>
            <person name="Lin H."/>
            <person name="Quesada-Ocampo L."/>
            <person name="Vaillancourt B."/>
            <person name="Sakai H."/>
            <person name="Lee S.S."/>
            <person name="Kim J."/>
            <person name="Numa H."/>
            <person name="Itoh T."/>
            <person name="Buell C.R."/>
            <person name="Matsumoto T."/>
        </authorList>
    </citation>
    <scope>NUCLEOTIDE SEQUENCE [LARGE SCALE GENOMIC DNA]</scope>
    <source>
        <strain evidence="2">cv. Nipponbare</strain>
    </source>
</reference>
<reference evidence="1 2" key="2">
    <citation type="journal article" date="2013" name="Plant Cell Physiol.">
        <title>Rice Annotation Project Database (RAP-DB): an integrative and interactive database for rice genomics.</title>
        <authorList>
            <person name="Sakai H."/>
            <person name="Lee S.S."/>
            <person name="Tanaka T."/>
            <person name="Numa H."/>
            <person name="Kim J."/>
            <person name="Kawahara Y."/>
            <person name="Wakimoto H."/>
            <person name="Yang C.C."/>
            <person name="Iwamoto M."/>
            <person name="Abe T."/>
            <person name="Yamada Y."/>
            <person name="Muto A."/>
            <person name="Inokuchi H."/>
            <person name="Ikemura T."/>
            <person name="Matsumoto T."/>
            <person name="Sasaki T."/>
            <person name="Itoh T."/>
        </authorList>
    </citation>
    <scope>NUCLEOTIDE SEQUENCE [LARGE SCALE GENOMIC DNA]</scope>
    <source>
        <strain evidence="2">cv. Nipponbare</strain>
    </source>
</reference>
<dbReference type="AlphaFoldDB" id="A0A0P0Y3N6"/>
<dbReference type="PaxDb" id="39947-A0A0P0Y3N6"/>